<reference evidence="3 4" key="1">
    <citation type="journal article" date="2019" name="Int. J. Syst. Evol. Microbiol.">
        <title>The Global Catalogue of Microorganisms (GCM) 10K type strain sequencing project: providing services to taxonomists for standard genome sequencing and annotation.</title>
        <authorList>
            <consortium name="The Broad Institute Genomics Platform"/>
            <consortium name="The Broad Institute Genome Sequencing Center for Infectious Disease"/>
            <person name="Wu L."/>
            <person name="Ma J."/>
        </authorList>
    </citation>
    <scope>NUCLEOTIDE SEQUENCE [LARGE SCALE GENOMIC DNA]</scope>
    <source>
        <strain evidence="3 4">CGMCC 1.12543</strain>
    </source>
</reference>
<dbReference type="Proteomes" id="UP001596099">
    <property type="component" value="Unassembled WGS sequence"/>
</dbReference>
<dbReference type="Pfam" id="PF07411">
    <property type="entry name" value="DUF1508"/>
    <property type="match status" value="1"/>
</dbReference>
<dbReference type="InterPro" id="IPR010879">
    <property type="entry name" value="DUF1508"/>
</dbReference>
<evidence type="ECO:0000313" key="3">
    <source>
        <dbReference type="EMBL" id="MFC5973397.1"/>
    </source>
</evidence>
<name>A0ABD5RSH3_9EURY</name>
<evidence type="ECO:0000259" key="2">
    <source>
        <dbReference type="Pfam" id="PF07411"/>
    </source>
</evidence>
<feature type="region of interest" description="Disordered" evidence="1">
    <location>
        <begin position="31"/>
        <end position="62"/>
    </location>
</feature>
<evidence type="ECO:0000256" key="1">
    <source>
        <dbReference type="SAM" id="MobiDB-lite"/>
    </source>
</evidence>
<sequence length="62" mass="6809">MPTPARFELFQDESGEWGWELIVSDGGTIADSSEGYPSKQEAKRGIQTVKQRAPNAQVVDAE</sequence>
<organism evidence="3 4">
    <name type="scientific">Halomarina salina</name>
    <dbReference type="NCBI Taxonomy" id="1872699"/>
    <lineage>
        <taxon>Archaea</taxon>
        <taxon>Methanobacteriati</taxon>
        <taxon>Methanobacteriota</taxon>
        <taxon>Stenosarchaea group</taxon>
        <taxon>Halobacteria</taxon>
        <taxon>Halobacteriales</taxon>
        <taxon>Natronomonadaceae</taxon>
        <taxon>Halomarina</taxon>
    </lineage>
</organism>
<dbReference type="EMBL" id="JBHSQH010000001">
    <property type="protein sequence ID" value="MFC5973397.1"/>
    <property type="molecule type" value="Genomic_DNA"/>
</dbReference>
<proteinExistence type="predicted"/>
<evidence type="ECO:0000313" key="4">
    <source>
        <dbReference type="Proteomes" id="UP001596099"/>
    </source>
</evidence>
<dbReference type="Gene3D" id="2.30.29.80">
    <property type="match status" value="1"/>
</dbReference>
<gene>
    <name evidence="3" type="ORF">ACFPYI_18870</name>
</gene>
<protein>
    <submittedName>
        <fullName evidence="3">YegP family protein</fullName>
    </submittedName>
</protein>
<comment type="caution">
    <text evidence="3">The sequence shown here is derived from an EMBL/GenBank/DDBJ whole genome shotgun (WGS) entry which is preliminary data.</text>
</comment>
<dbReference type="AlphaFoldDB" id="A0ABD5RSH3"/>
<feature type="domain" description="DUF1508" evidence="2">
    <location>
        <begin position="12"/>
        <end position="60"/>
    </location>
</feature>
<dbReference type="RefSeq" id="WP_247417898.1">
    <property type="nucleotide sequence ID" value="NZ_JALLGW010000001.1"/>
</dbReference>
<dbReference type="InterPro" id="IPR036913">
    <property type="entry name" value="YegP-like_sf"/>
</dbReference>
<keyword evidence="4" id="KW-1185">Reference proteome</keyword>
<dbReference type="SUPFAM" id="SSF160113">
    <property type="entry name" value="YegP-like"/>
    <property type="match status" value="1"/>
</dbReference>
<accession>A0ABD5RSH3</accession>